<evidence type="ECO:0000256" key="1">
    <source>
        <dbReference type="ARBA" id="ARBA00006594"/>
    </source>
</evidence>
<dbReference type="PANTHER" id="PTHR13370:SF3">
    <property type="entry name" value="TRNA (GUANINE(10)-N2)-METHYLTRANSFERASE HOMOLOG"/>
    <property type="match status" value="1"/>
</dbReference>
<sequence length="229" mass="24509">MIPYYSDDLVTLYHGDCLDVDEWLAADVLVTDPPYGRSWQQGDRLLDGNGGRARSKNKHDGIRGDADTVARDAALTKWGADKRPAIVFGDPLITQPAHAVQALAYIKPHDSGIRGARAGYRRDVEMIYLVGSWPSGVGGRTSALRTGGVVAGPRGIATRAGHPHAKPVDVLESLIMHCPPGSIVDPFAGSGTTLVAAANQGRRAIGVEVEERYCEIIANRLSQQTLTFG</sequence>
<evidence type="ECO:0000313" key="7">
    <source>
        <dbReference type="Proteomes" id="UP001058762"/>
    </source>
</evidence>
<dbReference type="GO" id="GO:0032259">
    <property type="term" value="P:methylation"/>
    <property type="evidence" value="ECO:0007669"/>
    <property type="project" value="UniProtKB-KW"/>
</dbReference>
<dbReference type="GO" id="GO:0008170">
    <property type="term" value="F:N-methyltransferase activity"/>
    <property type="evidence" value="ECO:0007669"/>
    <property type="project" value="InterPro"/>
</dbReference>
<keyword evidence="7" id="KW-1185">Reference proteome</keyword>
<dbReference type="InterPro" id="IPR002941">
    <property type="entry name" value="DNA_methylase_N4/N6"/>
</dbReference>
<dbReference type="PANTHER" id="PTHR13370">
    <property type="entry name" value="RNA METHYLASE-RELATED"/>
    <property type="match status" value="1"/>
</dbReference>
<dbReference type="GO" id="GO:0003677">
    <property type="term" value="F:DNA binding"/>
    <property type="evidence" value="ECO:0007669"/>
    <property type="project" value="InterPro"/>
</dbReference>
<comment type="similarity">
    <text evidence="1">Belongs to the N(4)/N(6)-methyltransferase family.</text>
</comment>
<evidence type="ECO:0000259" key="5">
    <source>
        <dbReference type="Pfam" id="PF01555"/>
    </source>
</evidence>
<evidence type="ECO:0000256" key="2">
    <source>
        <dbReference type="ARBA" id="ARBA00022603"/>
    </source>
</evidence>
<organism evidence="6 7">
    <name type="scientific">Gordonia Phage Sampson</name>
    <dbReference type="NCBI Taxonomy" id="2951393"/>
    <lineage>
        <taxon>Viruses</taxon>
        <taxon>Duplodnaviria</taxon>
        <taxon>Heunggongvirae</taxon>
        <taxon>Uroviricota</taxon>
        <taxon>Caudoviricetes</taxon>
        <taxon>Stackebrandtviridae</taxon>
        <taxon>Schenleyvirinae</taxon>
        <taxon>Zitchvirus</taxon>
        <taxon>Zitchvirus sampson</taxon>
    </lineage>
</organism>
<feature type="domain" description="DNA methylase N-4/N-6" evidence="5">
    <location>
        <begin position="160"/>
        <end position="218"/>
    </location>
</feature>
<accession>A0A9E7NF78</accession>
<dbReference type="SUPFAM" id="SSF53335">
    <property type="entry name" value="S-adenosyl-L-methionine-dependent methyltransferases"/>
    <property type="match status" value="1"/>
</dbReference>
<dbReference type="InterPro" id="IPR029063">
    <property type="entry name" value="SAM-dependent_MTases_sf"/>
</dbReference>
<evidence type="ECO:0000313" key="6">
    <source>
        <dbReference type="EMBL" id="UTN91828.1"/>
    </source>
</evidence>
<dbReference type="Proteomes" id="UP001058762">
    <property type="component" value="Segment"/>
</dbReference>
<dbReference type="InterPro" id="IPR002052">
    <property type="entry name" value="DNA_methylase_N6_adenine_CS"/>
</dbReference>
<protein>
    <submittedName>
        <fullName evidence="6">Methyltransferase</fullName>
    </submittedName>
</protein>
<evidence type="ECO:0000256" key="3">
    <source>
        <dbReference type="ARBA" id="ARBA00022679"/>
    </source>
</evidence>
<name>A0A9E7NF78_9CAUD</name>
<dbReference type="InterPro" id="IPR001091">
    <property type="entry name" value="RM_Methyltransferase"/>
</dbReference>
<feature type="region of interest" description="Disordered" evidence="4">
    <location>
        <begin position="40"/>
        <end position="63"/>
    </location>
</feature>
<gene>
    <name evidence="6" type="primary">91</name>
    <name evidence="6" type="ORF">SEA_SAMPSON_91</name>
</gene>
<keyword evidence="3" id="KW-0808">Transferase</keyword>
<reference evidence="6 7" key="1">
    <citation type="submission" date="2022-05" db="EMBL/GenBank/DDBJ databases">
        <authorList>
            <person name="McPherson G."/>
            <person name="Aboshahba S."/>
            <person name="Velasquez R.J."/>
            <person name="Khalil K.J."/>
            <person name="Slawienski A."/>
            <person name="Mohn C.E."/>
            <person name="McDevitt M.R."/>
            <person name="Ramamoorthy Y."/>
            <person name="Booton G."/>
            <person name="Daniels C.J."/>
            <person name="Ball S.L."/>
            <person name="Garlena R.A."/>
            <person name="Russell D.A."/>
            <person name="Jacobs-Sera D."/>
            <person name="Hatfull G.F."/>
        </authorList>
    </citation>
    <scope>NUCLEOTIDE SEQUENCE [LARGE SCALE GENOMIC DNA]</scope>
</reference>
<keyword evidence="2 6" id="KW-0489">Methyltransferase</keyword>
<proteinExistence type="inferred from homology"/>
<dbReference type="EMBL" id="ON456337">
    <property type="protein sequence ID" value="UTN91828.1"/>
    <property type="molecule type" value="Genomic_DNA"/>
</dbReference>
<dbReference type="Pfam" id="PF01555">
    <property type="entry name" value="N6_N4_Mtase"/>
    <property type="match status" value="1"/>
</dbReference>
<dbReference type="PRINTS" id="PR00508">
    <property type="entry name" value="S21N4MTFRASE"/>
</dbReference>
<dbReference type="Gene3D" id="3.40.50.150">
    <property type="entry name" value="Vaccinia Virus protein VP39"/>
    <property type="match status" value="1"/>
</dbReference>
<dbReference type="PROSITE" id="PS00092">
    <property type="entry name" value="N6_MTASE"/>
    <property type="match status" value="1"/>
</dbReference>
<evidence type="ECO:0000256" key="4">
    <source>
        <dbReference type="SAM" id="MobiDB-lite"/>
    </source>
</evidence>